<dbReference type="GO" id="GO:0005509">
    <property type="term" value="F:calcium ion binding"/>
    <property type="evidence" value="ECO:0007669"/>
    <property type="project" value="InterPro"/>
</dbReference>
<feature type="chain" id="PRO_5040778901" evidence="4">
    <location>
        <begin position="18"/>
        <end position="238"/>
    </location>
</feature>
<evidence type="ECO:0000313" key="7">
    <source>
        <dbReference type="RefSeq" id="XP_055898399.1"/>
    </source>
</evidence>
<dbReference type="PROSITE" id="PS50222">
    <property type="entry name" value="EF_HAND_2"/>
    <property type="match status" value="3"/>
</dbReference>
<dbReference type="InterPro" id="IPR011992">
    <property type="entry name" value="EF-hand-dom_pair"/>
</dbReference>
<keyword evidence="1" id="KW-0479">Metal-binding</keyword>
<evidence type="ECO:0000313" key="6">
    <source>
        <dbReference type="Proteomes" id="UP001165740"/>
    </source>
</evidence>
<feature type="domain" description="EF-hand" evidence="5">
    <location>
        <begin position="188"/>
        <end position="223"/>
    </location>
</feature>
<protein>
    <submittedName>
        <fullName evidence="7">Insoluble matrix shell protein 5-like</fullName>
    </submittedName>
</protein>
<feature type="signal peptide" evidence="4">
    <location>
        <begin position="1"/>
        <end position="17"/>
    </location>
</feature>
<dbReference type="SUPFAM" id="SSF47473">
    <property type="entry name" value="EF-hand"/>
    <property type="match status" value="2"/>
</dbReference>
<dbReference type="OMA" id="AEFEHGW"/>
<evidence type="ECO:0000256" key="3">
    <source>
        <dbReference type="ARBA" id="ARBA00022837"/>
    </source>
</evidence>
<evidence type="ECO:0000256" key="2">
    <source>
        <dbReference type="ARBA" id="ARBA00022737"/>
    </source>
</evidence>
<keyword evidence="2" id="KW-0677">Repeat</keyword>
<gene>
    <name evidence="7" type="primary">LOC129928347</name>
</gene>
<keyword evidence="6" id="KW-1185">Reference proteome</keyword>
<dbReference type="Pfam" id="PF13202">
    <property type="entry name" value="EF-hand_5"/>
    <property type="match status" value="4"/>
</dbReference>
<dbReference type="AlphaFoldDB" id="A0A9W3BFQ6"/>
<feature type="domain" description="EF-hand" evidence="5">
    <location>
        <begin position="98"/>
        <end position="133"/>
    </location>
</feature>
<name>A0A9W3BFQ6_BIOGL</name>
<dbReference type="RefSeq" id="XP_055898399.1">
    <property type="nucleotide sequence ID" value="XM_056042424.1"/>
</dbReference>
<evidence type="ECO:0000256" key="4">
    <source>
        <dbReference type="SAM" id="SignalP"/>
    </source>
</evidence>
<keyword evidence="3" id="KW-0106">Calcium</keyword>
<keyword evidence="4" id="KW-0732">Signal</keyword>
<proteinExistence type="predicted"/>
<dbReference type="PANTHER" id="PTHR10827">
    <property type="entry name" value="RETICULOCALBIN"/>
    <property type="match status" value="1"/>
</dbReference>
<dbReference type="OrthoDB" id="6041188at2759"/>
<reference evidence="7" key="1">
    <citation type="submission" date="2025-08" db="UniProtKB">
        <authorList>
            <consortium name="RefSeq"/>
        </authorList>
    </citation>
    <scope>IDENTIFICATION</scope>
</reference>
<accession>A0A9W3BFQ6</accession>
<dbReference type="InterPro" id="IPR018247">
    <property type="entry name" value="EF_Hand_1_Ca_BS"/>
</dbReference>
<dbReference type="GeneID" id="129928347"/>
<evidence type="ECO:0000256" key="1">
    <source>
        <dbReference type="ARBA" id="ARBA00022723"/>
    </source>
</evidence>
<organism evidence="6 7">
    <name type="scientific">Biomphalaria glabrata</name>
    <name type="common">Bloodfluke planorb</name>
    <name type="synonym">Freshwater snail</name>
    <dbReference type="NCBI Taxonomy" id="6526"/>
    <lineage>
        <taxon>Eukaryota</taxon>
        <taxon>Metazoa</taxon>
        <taxon>Spiralia</taxon>
        <taxon>Lophotrochozoa</taxon>
        <taxon>Mollusca</taxon>
        <taxon>Gastropoda</taxon>
        <taxon>Heterobranchia</taxon>
        <taxon>Euthyneura</taxon>
        <taxon>Panpulmonata</taxon>
        <taxon>Hygrophila</taxon>
        <taxon>Lymnaeoidea</taxon>
        <taxon>Planorbidae</taxon>
        <taxon>Biomphalaria</taxon>
    </lineage>
</organism>
<evidence type="ECO:0000259" key="5">
    <source>
        <dbReference type="PROSITE" id="PS50222"/>
    </source>
</evidence>
<dbReference type="InterPro" id="IPR002048">
    <property type="entry name" value="EF_hand_dom"/>
</dbReference>
<sequence length="238" mass="26766">MKALVLVISCLAGLCACQNDNMDMMGIINMLYIKADQNADGKITPAEMANIYQFMDQNHDGVISRTEFTTLWAVLTGYDQELSTAYFFLSDLNGDGSIDRSDNSNIFARFDLNGNGVVESLEFMQKYSQVYHEVPFVLLFERVERSNQNDQHLSRTEFSQLFKSLTTSADGSVRKSDFVKVWTDSKFGSQQDAEKVFQSFDTNKDNVITTSEVSSRFDALDLNGNKTIEILEAVTLGQ</sequence>
<dbReference type="PANTHER" id="PTHR10827:SF98">
    <property type="entry name" value="45 KDA CALCIUM-BINDING PROTEIN"/>
    <property type="match status" value="1"/>
</dbReference>
<dbReference type="PROSITE" id="PS00018">
    <property type="entry name" value="EF_HAND_1"/>
    <property type="match status" value="3"/>
</dbReference>
<dbReference type="SMART" id="SM00054">
    <property type="entry name" value="EFh"/>
    <property type="match status" value="3"/>
</dbReference>
<feature type="domain" description="EF-hand" evidence="5">
    <location>
        <begin position="43"/>
        <end position="78"/>
    </location>
</feature>
<dbReference type="Proteomes" id="UP001165740">
    <property type="component" value="Chromosome 9"/>
</dbReference>
<dbReference type="Gene3D" id="1.10.238.10">
    <property type="entry name" value="EF-hand"/>
    <property type="match status" value="2"/>
</dbReference>
<dbReference type="PROSITE" id="PS51257">
    <property type="entry name" value="PROKAR_LIPOPROTEIN"/>
    <property type="match status" value="1"/>
</dbReference>